<dbReference type="Proteomes" id="UP000285378">
    <property type="component" value="Unassembled WGS sequence"/>
</dbReference>
<comment type="caution">
    <text evidence="2">The sequence shown here is derived from an EMBL/GenBank/DDBJ whole genome shotgun (WGS) entry which is preliminary data.</text>
</comment>
<evidence type="ECO:0000313" key="3">
    <source>
        <dbReference type="Proteomes" id="UP000285378"/>
    </source>
</evidence>
<dbReference type="Pfam" id="PF18810">
    <property type="entry name" value="PBECR2"/>
    <property type="match status" value="1"/>
</dbReference>
<feature type="domain" description="Phage-Barnase-EndoU-ColicinE5/D-RelE like nuclease 2" evidence="1">
    <location>
        <begin position="55"/>
        <end position="166"/>
    </location>
</feature>
<sequence length="187" mass="21380">MNLPGKRATPNQTNWRALGLPDIRDIEVRLLDSNAREIPGATSLELAWEQVALGFGLSEGKSYSVIQTPYVAVTVRREYLLHIVEKRPNARERFTEFALDTVQNPLEIWQISYDDGSIRLAFIGAYNTKYQMLVVIHADYGHALWNFMNCDKKALNKHRHGMLVYQRFQSAKQKKQPEEAAFSEVGA</sequence>
<dbReference type="InterPro" id="IPR041110">
    <property type="entry name" value="PBECR2"/>
</dbReference>
<evidence type="ECO:0000313" key="2">
    <source>
        <dbReference type="EMBL" id="RON83115.1"/>
    </source>
</evidence>
<protein>
    <recommendedName>
        <fullName evidence="1">Phage-Barnase-EndoU-ColicinE5/D-RelE like nuclease 2 domain-containing protein</fullName>
    </recommendedName>
</protein>
<organism evidence="2 3">
    <name type="scientific">Pseudomonas fluorescens</name>
    <dbReference type="NCBI Taxonomy" id="294"/>
    <lineage>
        <taxon>Bacteria</taxon>
        <taxon>Pseudomonadati</taxon>
        <taxon>Pseudomonadota</taxon>
        <taxon>Gammaproteobacteria</taxon>
        <taxon>Pseudomonadales</taxon>
        <taxon>Pseudomonadaceae</taxon>
        <taxon>Pseudomonas</taxon>
    </lineage>
</organism>
<gene>
    <name evidence="2" type="ORF">BK670_08240</name>
</gene>
<dbReference type="RefSeq" id="WP_185036748.1">
    <property type="nucleotide sequence ID" value="NZ_MOBX01000005.1"/>
</dbReference>
<evidence type="ECO:0000259" key="1">
    <source>
        <dbReference type="Pfam" id="PF18810"/>
    </source>
</evidence>
<accession>A0A423MGV0</accession>
<reference evidence="2 3" key="1">
    <citation type="submission" date="2016-10" db="EMBL/GenBank/DDBJ databases">
        <title>Comparative genome analysis of multiple Pseudomonas spp. focuses on biocontrol and plant growth promoting traits.</title>
        <authorList>
            <person name="Tao X.-Y."/>
            <person name="Taylor C.G."/>
        </authorList>
    </citation>
    <scope>NUCLEOTIDE SEQUENCE [LARGE SCALE GENOMIC DNA]</scope>
    <source>
        <strain evidence="2 3">28B5</strain>
    </source>
</reference>
<dbReference type="EMBL" id="MOBX01000005">
    <property type="protein sequence ID" value="RON83115.1"/>
    <property type="molecule type" value="Genomic_DNA"/>
</dbReference>
<proteinExistence type="predicted"/>
<dbReference type="AlphaFoldDB" id="A0A423MGV0"/>
<name>A0A423MGV0_PSEFL</name>